<dbReference type="PANTHER" id="PTHR10629">
    <property type="entry name" value="CYTOSINE-SPECIFIC METHYLTRANSFERASE"/>
    <property type="match status" value="1"/>
</dbReference>
<keyword evidence="2 8" id="KW-0489">Methyltransferase</keyword>
<proteinExistence type="predicted"/>
<dbReference type="AlphaFoldDB" id="A0AAU7Y4E7"/>
<keyword evidence="4" id="KW-0949">S-adenosyl-L-methionine</keyword>
<evidence type="ECO:0000256" key="2">
    <source>
        <dbReference type="ARBA" id="ARBA00022603"/>
    </source>
</evidence>
<dbReference type="Pfam" id="PF00145">
    <property type="entry name" value="DNA_methylase"/>
    <property type="match status" value="3"/>
</dbReference>
<dbReference type="REBASE" id="839660">
    <property type="entry name" value="M.PsoT3ORF3270P"/>
</dbReference>
<evidence type="ECO:0000256" key="1">
    <source>
        <dbReference type="ARBA" id="ARBA00011975"/>
    </source>
</evidence>
<dbReference type="InterPro" id="IPR029063">
    <property type="entry name" value="SAM-dependent_MTases_sf"/>
</dbReference>
<sequence length="615" mass="66600">MTSFRKHNLAEAIYQGQLPLDLRQYLNIDLFAGGGGASTAIEQATGECVDIAINHDDDAVSMHIVNHPQATHYREDIRKVEPRDATRGRPVGRLHASPECTHHSQAAGGQPRSKESRSLSWMVIKWCGQTRPLMLTMENVMQVLQWGPLIAKRCKATGRVIRLDGSVAAPGERVPVQEQYLIPDPKRKGHTWRRFLHLLAGMGYKIHFDKLVAADFGAATTRARLFFIARRDGVQLNWPEATHAKNPGPGQLPWVPIANCIDWSLPCPSIFLDAEEGKAAGVRRPLKPKTMARVHKGIQRYLKDHPDPFIVSVNHGGTEFRGQSTDTPAATITGGQGFALAQPYLAPFITEHANASNQRNMPADEPGRTICSEVKGGHFAVVAPVLVGAGGPAYAGKPVAADQPGGTILTENHKALAVAYLAQQNGGYCATVGRHPTEPATTLTAAGSQQTVVTANLVTLRNGCVGRDLREGAPAITAGGDDLALVEYTLTPEHEAGALRVAAFLMGYYGSDNTYDARDPAATITTRDRLALVTVTIRGNPYVIVDIGMRMLTPAELYSIQGFPPGYKITHGHDGRRFSKKAQVKMCGNSVSPKPYRALLEANPLFPQAEMQEAA</sequence>
<dbReference type="EMBL" id="CP158373">
    <property type="protein sequence ID" value="XBY64800.1"/>
    <property type="molecule type" value="Genomic_DNA"/>
</dbReference>
<organism evidence="8">
    <name type="scientific">Pseudomonas solani</name>
    <dbReference type="NCBI Taxonomy" id="2731552"/>
    <lineage>
        <taxon>Bacteria</taxon>
        <taxon>Pseudomonadati</taxon>
        <taxon>Pseudomonadota</taxon>
        <taxon>Gammaproteobacteria</taxon>
        <taxon>Pseudomonadales</taxon>
        <taxon>Pseudomonadaceae</taxon>
        <taxon>Pseudomonas</taxon>
    </lineage>
</organism>
<feature type="region of interest" description="Disordered" evidence="7">
    <location>
        <begin position="81"/>
        <end position="116"/>
    </location>
</feature>
<dbReference type="GO" id="GO:0032259">
    <property type="term" value="P:methylation"/>
    <property type="evidence" value="ECO:0007669"/>
    <property type="project" value="UniProtKB-KW"/>
</dbReference>
<dbReference type="RefSeq" id="WP_350447592.1">
    <property type="nucleotide sequence ID" value="NZ_CP158373.1"/>
</dbReference>
<evidence type="ECO:0000313" key="8">
    <source>
        <dbReference type="EMBL" id="XBY64800.1"/>
    </source>
</evidence>
<evidence type="ECO:0000256" key="3">
    <source>
        <dbReference type="ARBA" id="ARBA00022679"/>
    </source>
</evidence>
<evidence type="ECO:0000256" key="4">
    <source>
        <dbReference type="ARBA" id="ARBA00022691"/>
    </source>
</evidence>
<evidence type="ECO:0000256" key="5">
    <source>
        <dbReference type="ARBA" id="ARBA00022747"/>
    </source>
</evidence>
<accession>A0AAU7Y4E7</accession>
<dbReference type="GO" id="GO:0009307">
    <property type="term" value="P:DNA restriction-modification system"/>
    <property type="evidence" value="ECO:0007669"/>
    <property type="project" value="UniProtKB-KW"/>
</dbReference>
<reference evidence="8" key="1">
    <citation type="submission" date="2023-08" db="EMBL/GenBank/DDBJ databases">
        <title>Increased levels of nutrients transform a symbiont into a lethal pathobiont.</title>
        <authorList>
            <person name="Lachnit T."/>
            <person name="Ulrich L."/>
            <person name="Willmer F.M."/>
            <person name="Hasenbein T."/>
            <person name="Steiner L.X."/>
            <person name="Wolters M."/>
            <person name="Herbst E.M."/>
            <person name="Deines P."/>
        </authorList>
    </citation>
    <scope>NUCLEOTIDE SEQUENCE</scope>
    <source>
        <strain evidence="8">T3</strain>
    </source>
</reference>
<dbReference type="PANTHER" id="PTHR10629:SF52">
    <property type="entry name" value="DNA (CYTOSINE-5)-METHYLTRANSFERASE 1"/>
    <property type="match status" value="1"/>
</dbReference>
<dbReference type="EC" id="2.1.1.37" evidence="1"/>
<dbReference type="SUPFAM" id="SSF53335">
    <property type="entry name" value="S-adenosyl-L-methionine-dependent methyltransferases"/>
    <property type="match status" value="1"/>
</dbReference>
<name>A0AAU7Y4E7_9PSED</name>
<dbReference type="GO" id="GO:0003886">
    <property type="term" value="F:DNA (cytosine-5-)-methyltransferase activity"/>
    <property type="evidence" value="ECO:0007669"/>
    <property type="project" value="UniProtKB-EC"/>
</dbReference>
<keyword evidence="3" id="KW-0808">Transferase</keyword>
<evidence type="ECO:0000256" key="6">
    <source>
        <dbReference type="ARBA" id="ARBA00047422"/>
    </source>
</evidence>
<dbReference type="GO" id="GO:0003677">
    <property type="term" value="F:DNA binding"/>
    <property type="evidence" value="ECO:0007669"/>
    <property type="project" value="TreeGrafter"/>
</dbReference>
<comment type="catalytic activity">
    <reaction evidence="6">
        <text>a 2'-deoxycytidine in DNA + S-adenosyl-L-methionine = a 5-methyl-2'-deoxycytidine in DNA + S-adenosyl-L-homocysteine + H(+)</text>
        <dbReference type="Rhea" id="RHEA:13681"/>
        <dbReference type="Rhea" id="RHEA-COMP:11369"/>
        <dbReference type="Rhea" id="RHEA-COMP:11370"/>
        <dbReference type="ChEBI" id="CHEBI:15378"/>
        <dbReference type="ChEBI" id="CHEBI:57856"/>
        <dbReference type="ChEBI" id="CHEBI:59789"/>
        <dbReference type="ChEBI" id="CHEBI:85452"/>
        <dbReference type="ChEBI" id="CHEBI:85454"/>
        <dbReference type="EC" id="2.1.1.37"/>
    </reaction>
</comment>
<gene>
    <name evidence="8" type="ORF">ABS648_03270</name>
</gene>
<dbReference type="Gene3D" id="3.40.50.150">
    <property type="entry name" value="Vaccinia Virus protein VP39"/>
    <property type="match status" value="1"/>
</dbReference>
<dbReference type="InterPro" id="IPR001525">
    <property type="entry name" value="C5_MeTfrase"/>
</dbReference>
<keyword evidence="5" id="KW-0680">Restriction system</keyword>
<evidence type="ECO:0000256" key="7">
    <source>
        <dbReference type="SAM" id="MobiDB-lite"/>
    </source>
</evidence>
<dbReference type="GO" id="GO:0044027">
    <property type="term" value="P:negative regulation of gene expression via chromosomal CpG island methylation"/>
    <property type="evidence" value="ECO:0007669"/>
    <property type="project" value="TreeGrafter"/>
</dbReference>
<dbReference type="Gene3D" id="3.90.120.10">
    <property type="entry name" value="DNA Methylase, subunit A, domain 2"/>
    <property type="match status" value="1"/>
</dbReference>
<dbReference type="InterPro" id="IPR050390">
    <property type="entry name" value="C5-Methyltransferase"/>
</dbReference>
<protein>
    <recommendedName>
        <fullName evidence="1">DNA (cytosine-5-)-methyltransferase</fullName>
        <ecNumber evidence="1">2.1.1.37</ecNumber>
    </recommendedName>
</protein>